<keyword evidence="2" id="KW-1185">Reference proteome</keyword>
<organism evidence="1 2">
    <name type="scientific">Entomophthora muscae</name>
    <dbReference type="NCBI Taxonomy" id="34485"/>
    <lineage>
        <taxon>Eukaryota</taxon>
        <taxon>Fungi</taxon>
        <taxon>Fungi incertae sedis</taxon>
        <taxon>Zoopagomycota</taxon>
        <taxon>Entomophthoromycotina</taxon>
        <taxon>Entomophthoromycetes</taxon>
        <taxon>Entomophthorales</taxon>
        <taxon>Entomophthoraceae</taxon>
        <taxon>Entomophthora</taxon>
    </lineage>
</organism>
<accession>A0ACC2U9S3</accession>
<comment type="caution">
    <text evidence="1">The sequence shown here is derived from an EMBL/GenBank/DDBJ whole genome shotgun (WGS) entry which is preliminary data.</text>
</comment>
<evidence type="ECO:0000313" key="1">
    <source>
        <dbReference type="EMBL" id="KAJ9083628.1"/>
    </source>
</evidence>
<evidence type="ECO:0000313" key="2">
    <source>
        <dbReference type="Proteomes" id="UP001165960"/>
    </source>
</evidence>
<dbReference type="Proteomes" id="UP001165960">
    <property type="component" value="Unassembled WGS sequence"/>
</dbReference>
<protein>
    <submittedName>
        <fullName evidence="1">Uncharacterized protein</fullName>
    </submittedName>
</protein>
<dbReference type="EMBL" id="QTSX02000960">
    <property type="protein sequence ID" value="KAJ9083628.1"/>
    <property type="molecule type" value="Genomic_DNA"/>
</dbReference>
<gene>
    <name evidence="1" type="ORF">DSO57_1032829</name>
</gene>
<sequence length="254" mass="28332">MGLIDLMVPASGPWYLLGKLLSYIVKLAPILWWALPAGLANRLLASSKEPPQTGSLIHTPYTRAIPLATEKDQATLDLEEKPEHTAQGIEVLSKDPYIAKHLDFKPFLEYFEPQWIGKVVTQRQGKACAKASWNIYQAAINGELKTTSALEVYHKHLKANFGLHPKVNKFFSILHHEQEKTISKLRDLSNCVPPPSQPPAVPSSPRPSRQQLELIVTALLEGAKMKKVKRGRSKFVSLLLWLSGVTSVYHSCKA</sequence>
<proteinExistence type="predicted"/>
<reference evidence="1" key="1">
    <citation type="submission" date="2022-04" db="EMBL/GenBank/DDBJ databases">
        <title>Genome of the entomopathogenic fungus Entomophthora muscae.</title>
        <authorList>
            <person name="Elya C."/>
            <person name="Lovett B.R."/>
            <person name="Lee E."/>
            <person name="Macias A.M."/>
            <person name="Hajek A.E."/>
            <person name="De Bivort B.L."/>
            <person name="Kasson M.T."/>
            <person name="De Fine Licht H.H."/>
            <person name="Stajich J.E."/>
        </authorList>
    </citation>
    <scope>NUCLEOTIDE SEQUENCE</scope>
    <source>
        <strain evidence="1">Berkeley</strain>
    </source>
</reference>
<name>A0ACC2U9S3_9FUNG</name>